<keyword evidence="2" id="KW-0464">Manganese</keyword>
<dbReference type="InterPro" id="IPR009164">
    <property type="entry name" value="FBPtase_class3"/>
</dbReference>
<proteinExistence type="inferred from homology"/>
<dbReference type="GO" id="GO:0006094">
    <property type="term" value="P:gluconeogenesis"/>
    <property type="evidence" value="ECO:0007669"/>
    <property type="project" value="InterPro"/>
</dbReference>
<evidence type="ECO:0000313" key="5">
    <source>
        <dbReference type="Proteomes" id="UP000604083"/>
    </source>
</evidence>
<sequence length="643" mass="73127">MDCPSSLSLLARQFPCASSVMSQIALLQAKLTLPRGRVHLISDVHGDDRKLRHVVNNASGGISTLVDQVVGDELTGEEKAIFLAFLYYPVEKMRTYEERIQNVEWRLTKVKKLLRLQFRLVRHLARTVTKEELLGLMKEEFRVLYIALLDEVSFQRDPGYVDSMVDALADYDQDIVALHEASRLVRNLVVSEVVVAGDLFDRGERGDRVIHYLRNQPKVSFTWGNHDIIWMGATLGSEILIATVLRISLRYLRLWQLEEGYGILLSPLAHLAQTVYGDDEARCFYPKRSSGFIDEGLVAKMHKAVAILEFKLAGPLLARHPEWRMEDRRMLHRIDYEAGTVEIDGQHYALKDTNFPTIDPADPYALSGEEENCLARLRQSFVSSQRLWEHMLFVVKQGGMSLTRDEALVFHGCVPTNEDGTLREVLVGERCLKGGALFRELEEIVRRTYREGAASVSDDLDYYYWLWANGDSPLFGKTRMTTFERYFIADKETHVEVKDPYFGKIHDADFCRMVGREFGMGDDVLIINGHVPVKVEKGEDPVKRGGNAVTIDGAFSEAYGDRGYTLVMGPNNIRLAEHSHFESIEHFLANDDDMIPKLRELRSYGTCRTIGETRESEDIAAQLTLLNQLLQAYRSGAVRELKS</sequence>
<evidence type="ECO:0000256" key="3">
    <source>
        <dbReference type="ARBA" id="ARBA00023277"/>
    </source>
</evidence>
<dbReference type="SUPFAM" id="SSF56300">
    <property type="entry name" value="Metallo-dependent phosphatases"/>
    <property type="match status" value="1"/>
</dbReference>
<keyword evidence="3" id="KW-0119">Carbohydrate metabolism</keyword>
<evidence type="ECO:0000313" key="4">
    <source>
        <dbReference type="EMBL" id="MBK1833951.1"/>
    </source>
</evidence>
<evidence type="ECO:0000256" key="1">
    <source>
        <dbReference type="ARBA" id="ARBA00022801"/>
    </source>
</evidence>
<name>A0A934RQV6_9BACT</name>
<evidence type="ECO:0000256" key="2">
    <source>
        <dbReference type="ARBA" id="ARBA00023211"/>
    </source>
</evidence>
<keyword evidence="1" id="KW-0378">Hydrolase</keyword>
<dbReference type="HAMAP" id="MF_01854">
    <property type="entry name" value="FBPase_class3"/>
    <property type="match status" value="1"/>
</dbReference>
<dbReference type="Gene3D" id="3.60.21.10">
    <property type="match status" value="1"/>
</dbReference>
<comment type="caution">
    <text evidence="4">The sequence shown here is derived from an EMBL/GenBank/DDBJ whole genome shotgun (WGS) entry which is preliminary data.</text>
</comment>
<dbReference type="AlphaFoldDB" id="A0A934RQV6"/>
<gene>
    <name evidence="4" type="ORF">JIN78_07760</name>
</gene>
<protein>
    <submittedName>
        <fullName evidence="4">Fructose-bisphosphatase class III</fullName>
    </submittedName>
</protein>
<dbReference type="EMBL" id="JAENIO010000015">
    <property type="protein sequence ID" value="MBK1833951.1"/>
    <property type="molecule type" value="Genomic_DNA"/>
</dbReference>
<dbReference type="Proteomes" id="UP000604083">
    <property type="component" value="Unassembled WGS sequence"/>
</dbReference>
<dbReference type="GO" id="GO:0042132">
    <property type="term" value="F:fructose 1,6-bisphosphate 1-phosphatase activity"/>
    <property type="evidence" value="ECO:0007669"/>
    <property type="project" value="InterPro"/>
</dbReference>
<organism evidence="4 5">
    <name type="scientific">Roseibacillus ishigakijimensis</name>
    <dbReference type="NCBI Taxonomy" id="454146"/>
    <lineage>
        <taxon>Bacteria</taxon>
        <taxon>Pseudomonadati</taxon>
        <taxon>Verrucomicrobiota</taxon>
        <taxon>Verrucomicrobiia</taxon>
        <taxon>Verrucomicrobiales</taxon>
        <taxon>Verrucomicrobiaceae</taxon>
        <taxon>Roseibacillus</taxon>
    </lineage>
</organism>
<keyword evidence="5" id="KW-1185">Reference proteome</keyword>
<dbReference type="RefSeq" id="WP_200391384.1">
    <property type="nucleotide sequence ID" value="NZ_JAENIO010000015.1"/>
</dbReference>
<accession>A0A934RQV6</accession>
<reference evidence="4" key="1">
    <citation type="submission" date="2021-01" db="EMBL/GenBank/DDBJ databases">
        <title>Modified the classification status of verrucomicrobia.</title>
        <authorList>
            <person name="Feng X."/>
        </authorList>
    </citation>
    <scope>NUCLEOTIDE SEQUENCE</scope>
    <source>
        <strain evidence="4">KCTC 12986</strain>
    </source>
</reference>
<dbReference type="Pfam" id="PF06874">
    <property type="entry name" value="FBPase_2"/>
    <property type="match status" value="1"/>
</dbReference>
<dbReference type="InterPro" id="IPR029052">
    <property type="entry name" value="Metallo-depent_PP-like"/>
</dbReference>